<dbReference type="Gene3D" id="2.30.40.10">
    <property type="entry name" value="Urease, subunit C, domain 1"/>
    <property type="match status" value="1"/>
</dbReference>
<reference evidence="9 10" key="1">
    <citation type="submission" date="2020-07" db="EMBL/GenBank/DDBJ databases">
        <title>Thermogemmata thermophila gen. nov., sp. nov., a novel moderate thermophilic planctomycete from a Kamchatka hot spring.</title>
        <authorList>
            <person name="Elcheninov A.G."/>
            <person name="Podosokorskaya O.A."/>
            <person name="Kovaleva O.L."/>
            <person name="Novikov A."/>
            <person name="Bonch-Osmolovskaya E.A."/>
            <person name="Toshchakov S.V."/>
            <person name="Kublanov I.V."/>
        </authorList>
    </citation>
    <scope>NUCLEOTIDE SEQUENCE [LARGE SCALE GENOMIC DNA]</scope>
    <source>
        <strain evidence="9 10">2918</strain>
    </source>
</reference>
<evidence type="ECO:0000313" key="10">
    <source>
        <dbReference type="Proteomes" id="UP000542342"/>
    </source>
</evidence>
<name>A0A7V8VH29_9BACT</name>
<dbReference type="PIRSF" id="PIRSF038994">
    <property type="entry name" value="NagA"/>
    <property type="match status" value="1"/>
</dbReference>
<keyword evidence="4 5" id="KW-0119">Carbohydrate metabolism</keyword>
<evidence type="ECO:0000256" key="2">
    <source>
        <dbReference type="ARBA" id="ARBA00022723"/>
    </source>
</evidence>
<feature type="binding site" evidence="7">
    <location>
        <position position="214"/>
    </location>
    <ligand>
        <name>Zn(2+)</name>
        <dbReference type="ChEBI" id="CHEBI:29105"/>
    </ligand>
</feature>
<dbReference type="AlphaFoldDB" id="A0A7V8VH29"/>
<feature type="domain" description="Amidohydrolase-related" evidence="8">
    <location>
        <begin position="49"/>
        <end position="391"/>
    </location>
</feature>
<evidence type="ECO:0000256" key="5">
    <source>
        <dbReference type="PIRNR" id="PIRNR038994"/>
    </source>
</evidence>
<comment type="cofactor">
    <cofactor evidence="7">
        <name>a divalent metal cation</name>
        <dbReference type="ChEBI" id="CHEBI:60240"/>
    </cofactor>
    <text evidence="7">Binds 1 divalent metal cation per subunit.</text>
</comment>
<accession>A0A7V8VH29</accession>
<evidence type="ECO:0000313" key="9">
    <source>
        <dbReference type="EMBL" id="MBA2227944.1"/>
    </source>
</evidence>
<evidence type="ECO:0000256" key="6">
    <source>
        <dbReference type="PIRSR" id="PIRSR038994-1"/>
    </source>
</evidence>
<dbReference type="InterPro" id="IPR032466">
    <property type="entry name" value="Metal_Hydrolase"/>
</dbReference>
<dbReference type="Gene3D" id="3.20.20.140">
    <property type="entry name" value="Metal-dependent hydrolases"/>
    <property type="match status" value="1"/>
</dbReference>
<feature type="active site" description="Proton donor/acceptor" evidence="6">
    <location>
        <position position="280"/>
    </location>
</feature>
<dbReference type="PANTHER" id="PTHR11113">
    <property type="entry name" value="N-ACETYLGLUCOSAMINE-6-PHOSPHATE DEACETYLASE"/>
    <property type="match status" value="1"/>
</dbReference>
<gene>
    <name evidence="9" type="ORF">H0921_17430</name>
</gene>
<dbReference type="GO" id="GO:0006046">
    <property type="term" value="P:N-acetylglucosamine catabolic process"/>
    <property type="evidence" value="ECO:0007669"/>
    <property type="project" value="TreeGrafter"/>
</dbReference>
<dbReference type="InterPro" id="IPR011059">
    <property type="entry name" value="Metal-dep_hydrolase_composite"/>
</dbReference>
<dbReference type="GO" id="GO:0008448">
    <property type="term" value="F:N-acetylglucosamine-6-phosphate deacetylase activity"/>
    <property type="evidence" value="ECO:0007669"/>
    <property type="project" value="InterPro"/>
</dbReference>
<evidence type="ECO:0000256" key="7">
    <source>
        <dbReference type="PIRSR" id="PIRSR038994-3"/>
    </source>
</evidence>
<dbReference type="CDD" id="cd00854">
    <property type="entry name" value="NagA"/>
    <property type="match status" value="1"/>
</dbReference>
<dbReference type="PANTHER" id="PTHR11113:SF14">
    <property type="entry name" value="N-ACETYLGLUCOSAMINE-6-PHOSPHATE DEACETYLASE"/>
    <property type="match status" value="1"/>
</dbReference>
<dbReference type="GO" id="GO:0046872">
    <property type="term" value="F:metal ion binding"/>
    <property type="evidence" value="ECO:0007669"/>
    <property type="project" value="UniProtKB-KW"/>
</dbReference>
<protein>
    <submittedName>
        <fullName evidence="9">N-acetylglucosamine-6-phosphate deacetylase</fullName>
    </submittedName>
</protein>
<dbReference type="RefSeq" id="WP_194539807.1">
    <property type="nucleotide sequence ID" value="NZ_JACEFB010000024.1"/>
</dbReference>
<keyword evidence="3 5" id="KW-0378">Hydrolase</keyword>
<proteinExistence type="inferred from homology"/>
<dbReference type="SUPFAM" id="SSF51556">
    <property type="entry name" value="Metallo-dependent hydrolases"/>
    <property type="match status" value="1"/>
</dbReference>
<dbReference type="EMBL" id="JACEFB010000024">
    <property type="protein sequence ID" value="MBA2227944.1"/>
    <property type="molecule type" value="Genomic_DNA"/>
</dbReference>
<sequence>MATVLSNATLILPEGLQPGALRWEGRRIEAVGQVPTAGATVVDVSGCYVGPGLIDLHVHGGDGADFMDGSEEAFRTVCRCHARHGTTRLTPTSTVARRSDYRRFLECCAQLYGSDTGGARLVGAHLYGPFFARAARGCHPDREFLAAEDPDTRALLDYHRRLPLTVTIAPELPGLGEVVRDYAARGVRFNVGHSHATFGQVQAALAWGARHVDHLFCAMSDRARLRQSQTYPMRGGVLEATLYFDELTTEVIADGRHLAPELLQLAFKIKGPQRLAIVTDAMRAVDQPDGDYIFGPAECGEPVRKADGVGLTRDGSALASGVMGLDHGVRTLHQQAGIPLHLAMQMASLTPARILGLERDYGSLQVGKIADVVVWNRQLQVEQVYIDGQRVW</sequence>
<keyword evidence="10" id="KW-1185">Reference proteome</keyword>
<comment type="similarity">
    <text evidence="1 5">Belongs to the metallo-dependent hydrolases superfamily. NagA family.</text>
</comment>
<evidence type="ECO:0000259" key="8">
    <source>
        <dbReference type="Pfam" id="PF01979"/>
    </source>
</evidence>
<dbReference type="Pfam" id="PF01979">
    <property type="entry name" value="Amidohydro_1"/>
    <property type="match status" value="1"/>
</dbReference>
<dbReference type="Proteomes" id="UP000542342">
    <property type="component" value="Unassembled WGS sequence"/>
</dbReference>
<dbReference type="InterPro" id="IPR006680">
    <property type="entry name" value="Amidohydro-rel"/>
</dbReference>
<feature type="binding site" evidence="7">
    <location>
        <position position="193"/>
    </location>
    <ligand>
        <name>Zn(2+)</name>
        <dbReference type="ChEBI" id="CHEBI:29105"/>
    </ligand>
</feature>
<organism evidence="9 10">
    <name type="scientific">Thermogemmata fonticola</name>
    <dbReference type="NCBI Taxonomy" id="2755323"/>
    <lineage>
        <taxon>Bacteria</taxon>
        <taxon>Pseudomonadati</taxon>
        <taxon>Planctomycetota</taxon>
        <taxon>Planctomycetia</taxon>
        <taxon>Gemmatales</taxon>
        <taxon>Gemmataceae</taxon>
        <taxon>Thermogemmata</taxon>
    </lineage>
</organism>
<evidence type="ECO:0000256" key="1">
    <source>
        <dbReference type="ARBA" id="ARBA00010716"/>
    </source>
</evidence>
<evidence type="ECO:0000256" key="4">
    <source>
        <dbReference type="ARBA" id="ARBA00023277"/>
    </source>
</evidence>
<dbReference type="InterPro" id="IPR003764">
    <property type="entry name" value="GlcNAc_6-P_deAcase"/>
</dbReference>
<evidence type="ECO:0000256" key="3">
    <source>
        <dbReference type="ARBA" id="ARBA00022801"/>
    </source>
</evidence>
<keyword evidence="2 7" id="KW-0479">Metal-binding</keyword>
<comment type="caution">
    <text evidence="9">The sequence shown here is derived from an EMBL/GenBank/DDBJ whole genome shotgun (WGS) entry which is preliminary data.</text>
</comment>
<dbReference type="SUPFAM" id="SSF51338">
    <property type="entry name" value="Composite domain of metallo-dependent hydrolases"/>
    <property type="match status" value="1"/>
</dbReference>